<keyword evidence="3" id="KW-1185">Reference proteome</keyword>
<comment type="caution">
    <text evidence="2">The sequence shown here is derived from an EMBL/GenBank/DDBJ whole genome shotgun (WGS) entry which is preliminary data.</text>
</comment>
<dbReference type="EMBL" id="BAABGF010000040">
    <property type="protein sequence ID" value="GAA4290161.1"/>
    <property type="molecule type" value="Genomic_DNA"/>
</dbReference>
<reference evidence="3" key="1">
    <citation type="journal article" date="2019" name="Int. J. Syst. Evol. Microbiol.">
        <title>The Global Catalogue of Microorganisms (GCM) 10K type strain sequencing project: providing services to taxonomists for standard genome sequencing and annotation.</title>
        <authorList>
            <consortium name="The Broad Institute Genomics Platform"/>
            <consortium name="The Broad Institute Genome Sequencing Center for Infectious Disease"/>
            <person name="Wu L."/>
            <person name="Ma J."/>
        </authorList>
    </citation>
    <scope>NUCLEOTIDE SEQUENCE [LARGE SCALE GENOMIC DNA]</scope>
    <source>
        <strain evidence="3">JCM 17782</strain>
    </source>
</reference>
<dbReference type="InterPro" id="IPR054353">
    <property type="entry name" value="IstA-like_C"/>
</dbReference>
<feature type="domain" description="Transposase for insertion sequence element IS21-like C-terminal" evidence="1">
    <location>
        <begin position="3"/>
        <end position="50"/>
    </location>
</feature>
<gene>
    <name evidence="2" type="ORF">GCM10023161_34270</name>
</gene>
<dbReference type="Pfam" id="PF22483">
    <property type="entry name" value="Mu-transpos_C_2"/>
    <property type="match status" value="1"/>
</dbReference>
<evidence type="ECO:0000259" key="1">
    <source>
        <dbReference type="Pfam" id="PF22483"/>
    </source>
</evidence>
<accession>A0ABP8EZ99</accession>
<proteinExistence type="predicted"/>
<evidence type="ECO:0000313" key="3">
    <source>
        <dbReference type="Proteomes" id="UP001501417"/>
    </source>
</evidence>
<sequence length="81" mass="9270">MFKTVKIHPDYHAEVVKALYSLPEQWIGATLDVRADSELVKFYHRGKLVKSILASLSVAAAPTARICRNTRPATRYVTWRR</sequence>
<name>A0ABP8EZ99_9MYCO</name>
<protein>
    <recommendedName>
        <fullName evidence="1">Transposase for insertion sequence element IS21-like C-terminal domain-containing protein</fullName>
    </recommendedName>
</protein>
<evidence type="ECO:0000313" key="2">
    <source>
        <dbReference type="EMBL" id="GAA4290161.1"/>
    </source>
</evidence>
<organism evidence="2 3">
    <name type="scientific">Mycobacterium paraffinicum</name>
    <dbReference type="NCBI Taxonomy" id="53378"/>
    <lineage>
        <taxon>Bacteria</taxon>
        <taxon>Bacillati</taxon>
        <taxon>Actinomycetota</taxon>
        <taxon>Actinomycetes</taxon>
        <taxon>Mycobacteriales</taxon>
        <taxon>Mycobacteriaceae</taxon>
        <taxon>Mycobacterium</taxon>
    </lineage>
</organism>
<dbReference type="RefSeq" id="WP_308205153.1">
    <property type="nucleotide sequence ID" value="NZ_BAABGF010000040.1"/>
</dbReference>
<dbReference type="Proteomes" id="UP001501417">
    <property type="component" value="Unassembled WGS sequence"/>
</dbReference>